<accession>B3E5L8</accession>
<proteinExistence type="predicted"/>
<reference evidence="4 5" key="1">
    <citation type="submission" date="2008-05" db="EMBL/GenBank/DDBJ databases">
        <title>Complete sequence of chromosome of Geobacter lovleyi SZ.</title>
        <authorList>
            <consortium name="US DOE Joint Genome Institute"/>
            <person name="Lucas S."/>
            <person name="Copeland A."/>
            <person name="Lapidus A."/>
            <person name="Glavina del Rio T."/>
            <person name="Dalin E."/>
            <person name="Tice H."/>
            <person name="Bruce D."/>
            <person name="Goodwin L."/>
            <person name="Pitluck S."/>
            <person name="Chertkov O."/>
            <person name="Meincke L."/>
            <person name="Brettin T."/>
            <person name="Detter J.C."/>
            <person name="Han C."/>
            <person name="Tapia R."/>
            <person name="Kuske C.R."/>
            <person name="Schmutz J."/>
            <person name="Larimer F."/>
            <person name="Land M."/>
            <person name="Hauser L."/>
            <person name="Kyrpides N."/>
            <person name="Mikhailova N."/>
            <person name="Sung Y."/>
            <person name="Fletcher K.E."/>
            <person name="Ritalahti K.M."/>
            <person name="Loeffler F.E."/>
            <person name="Richardson P."/>
        </authorList>
    </citation>
    <scope>NUCLEOTIDE SEQUENCE [LARGE SCALE GENOMIC DNA]</scope>
    <source>
        <strain evidence="5">ATCC BAA-1151 / DSM 17278 / SZ</strain>
    </source>
</reference>
<feature type="compositionally biased region" description="Polar residues" evidence="2">
    <location>
        <begin position="29"/>
        <end position="39"/>
    </location>
</feature>
<keyword evidence="5" id="KW-1185">Reference proteome</keyword>
<gene>
    <name evidence="4" type="ordered locus">Glov_0966</name>
</gene>
<name>B3E5L8_TRIL1</name>
<sequence>MFIRIVTVGLITTALAAQIAAASPFVEGNTPQKNETKPVTTGAPKPQLPTVPLPPLPGAHPGNTILPHKKRWEFTGKIDNRVIVTDTQTGEILSLAEGESLAGGCVASFDGVHCGKDATEKKRSTRVEPRTVDPARRLDDLIFSAQSIAQKCIQLDDTLKSEIARSSLTLQGKEAELTQVRQELNNQKQTLEQLETERTTLQEQLLKARAENTKYKDDTAFLLTTIALLQQQKGAAYRLPGAEGHIFKGTDGGTTILLNLKETTPATEPPPPADPAAPAADTINRRNK</sequence>
<dbReference type="EMBL" id="CP001089">
    <property type="protein sequence ID" value="ACD94689.1"/>
    <property type="molecule type" value="Genomic_DNA"/>
</dbReference>
<organism evidence="4 5">
    <name type="scientific">Trichlorobacter lovleyi (strain ATCC BAA-1151 / DSM 17278 / SZ)</name>
    <name type="common">Geobacter lovleyi</name>
    <dbReference type="NCBI Taxonomy" id="398767"/>
    <lineage>
        <taxon>Bacteria</taxon>
        <taxon>Pseudomonadati</taxon>
        <taxon>Thermodesulfobacteriota</taxon>
        <taxon>Desulfuromonadia</taxon>
        <taxon>Geobacterales</taxon>
        <taxon>Geobacteraceae</taxon>
        <taxon>Trichlorobacter</taxon>
    </lineage>
</organism>
<evidence type="ECO:0000256" key="3">
    <source>
        <dbReference type="SAM" id="SignalP"/>
    </source>
</evidence>
<feature type="region of interest" description="Disordered" evidence="2">
    <location>
        <begin position="261"/>
        <end position="288"/>
    </location>
</feature>
<dbReference type="Proteomes" id="UP000002420">
    <property type="component" value="Chromosome"/>
</dbReference>
<feature type="coiled-coil region" evidence="1">
    <location>
        <begin position="170"/>
        <end position="218"/>
    </location>
</feature>
<keyword evidence="1" id="KW-0175">Coiled coil</keyword>
<dbReference type="HOGENOM" id="CLU_965624_0_0_7"/>
<dbReference type="AlphaFoldDB" id="B3E5L8"/>
<evidence type="ECO:0000313" key="5">
    <source>
        <dbReference type="Proteomes" id="UP000002420"/>
    </source>
</evidence>
<dbReference type="KEGG" id="glo:Glov_0966"/>
<dbReference type="STRING" id="398767.Glov_0966"/>
<keyword evidence="3" id="KW-0732">Signal</keyword>
<feature type="signal peptide" evidence="3">
    <location>
        <begin position="1"/>
        <end position="16"/>
    </location>
</feature>
<feature type="region of interest" description="Disordered" evidence="2">
    <location>
        <begin position="27"/>
        <end position="47"/>
    </location>
</feature>
<feature type="chain" id="PRO_5002786124" evidence="3">
    <location>
        <begin position="17"/>
        <end position="288"/>
    </location>
</feature>
<evidence type="ECO:0000256" key="1">
    <source>
        <dbReference type="SAM" id="Coils"/>
    </source>
</evidence>
<protein>
    <submittedName>
        <fullName evidence="4">Uncharacterized protein</fullName>
    </submittedName>
</protein>
<evidence type="ECO:0000313" key="4">
    <source>
        <dbReference type="EMBL" id="ACD94689.1"/>
    </source>
</evidence>
<dbReference type="RefSeq" id="WP_012469039.1">
    <property type="nucleotide sequence ID" value="NC_010814.1"/>
</dbReference>
<evidence type="ECO:0000256" key="2">
    <source>
        <dbReference type="SAM" id="MobiDB-lite"/>
    </source>
</evidence>